<gene>
    <name evidence="5" type="ORF">KDA_50780</name>
</gene>
<dbReference type="SMART" id="SM00342">
    <property type="entry name" value="HTH_ARAC"/>
    <property type="match status" value="1"/>
</dbReference>
<keyword evidence="2" id="KW-0238">DNA-binding</keyword>
<evidence type="ECO:0000313" key="5">
    <source>
        <dbReference type="EMBL" id="GCE29594.1"/>
    </source>
</evidence>
<dbReference type="PROSITE" id="PS01124">
    <property type="entry name" value="HTH_ARAC_FAMILY_2"/>
    <property type="match status" value="1"/>
</dbReference>
<feature type="domain" description="HTH araC/xylS-type" evidence="4">
    <location>
        <begin position="150"/>
        <end position="221"/>
    </location>
</feature>
<keyword evidence="6" id="KW-1185">Reference proteome</keyword>
<evidence type="ECO:0000256" key="3">
    <source>
        <dbReference type="ARBA" id="ARBA00023163"/>
    </source>
</evidence>
<evidence type="ECO:0000313" key="6">
    <source>
        <dbReference type="Proteomes" id="UP000287171"/>
    </source>
</evidence>
<dbReference type="Gene3D" id="1.10.10.60">
    <property type="entry name" value="Homeodomain-like"/>
    <property type="match status" value="1"/>
</dbReference>
<accession>A0A402BDZ2</accession>
<dbReference type="GO" id="GO:0043565">
    <property type="term" value="F:sequence-specific DNA binding"/>
    <property type="evidence" value="ECO:0007669"/>
    <property type="project" value="InterPro"/>
</dbReference>
<keyword evidence="1" id="KW-0805">Transcription regulation</keyword>
<evidence type="ECO:0000259" key="4">
    <source>
        <dbReference type="PROSITE" id="PS01124"/>
    </source>
</evidence>
<dbReference type="RefSeq" id="WP_126629833.1">
    <property type="nucleotide sequence ID" value="NZ_BIFT01000002.1"/>
</dbReference>
<dbReference type="AlphaFoldDB" id="A0A402BDZ2"/>
<dbReference type="Pfam" id="PF12833">
    <property type="entry name" value="HTH_18"/>
    <property type="match status" value="1"/>
</dbReference>
<organism evidence="5 6">
    <name type="scientific">Dictyobacter alpinus</name>
    <dbReference type="NCBI Taxonomy" id="2014873"/>
    <lineage>
        <taxon>Bacteria</taxon>
        <taxon>Bacillati</taxon>
        <taxon>Chloroflexota</taxon>
        <taxon>Ktedonobacteria</taxon>
        <taxon>Ktedonobacterales</taxon>
        <taxon>Dictyobacteraceae</taxon>
        <taxon>Dictyobacter</taxon>
    </lineage>
</organism>
<evidence type="ECO:0000256" key="1">
    <source>
        <dbReference type="ARBA" id="ARBA00023015"/>
    </source>
</evidence>
<dbReference type="InterPro" id="IPR018060">
    <property type="entry name" value="HTH_AraC"/>
</dbReference>
<dbReference type="Proteomes" id="UP000287171">
    <property type="component" value="Unassembled WGS sequence"/>
</dbReference>
<keyword evidence="3" id="KW-0804">Transcription</keyword>
<protein>
    <recommendedName>
        <fullName evidence="4">HTH araC/xylS-type domain-containing protein</fullName>
    </recommendedName>
</protein>
<dbReference type="OrthoDB" id="2559672at2"/>
<name>A0A402BDZ2_9CHLR</name>
<comment type="caution">
    <text evidence="5">The sequence shown here is derived from an EMBL/GenBank/DDBJ whole genome shotgun (WGS) entry which is preliminary data.</text>
</comment>
<dbReference type="InterPro" id="IPR050204">
    <property type="entry name" value="AraC_XylS_family_regulators"/>
</dbReference>
<dbReference type="PANTHER" id="PTHR46796">
    <property type="entry name" value="HTH-TYPE TRANSCRIPTIONAL ACTIVATOR RHAS-RELATED"/>
    <property type="match status" value="1"/>
</dbReference>
<proteinExistence type="predicted"/>
<dbReference type="GO" id="GO:0003700">
    <property type="term" value="F:DNA-binding transcription factor activity"/>
    <property type="evidence" value="ECO:0007669"/>
    <property type="project" value="InterPro"/>
</dbReference>
<dbReference type="SUPFAM" id="SSF46689">
    <property type="entry name" value="Homeodomain-like"/>
    <property type="match status" value="1"/>
</dbReference>
<dbReference type="EMBL" id="BIFT01000002">
    <property type="protein sequence ID" value="GCE29594.1"/>
    <property type="molecule type" value="Genomic_DNA"/>
</dbReference>
<sequence length="226" mass="25160">MIIIPEERFVESPYIEWVAHGYTVADGLTMRPAGYNWHLIFTRHEGVLRTLVVGALEAARPLSYVAGAETLWIGFKVGTYLSHLPATDTLNREVTLPEGRGDHFWLEGNVWEIPTFENAETFVKHLVRTGALTCDPLIDAALRGELAPTSARTLRYRFQHSTGLGQHHIRQIKRAQRAGELLRQGNPIVDTAHELGYADQSHLTHSLKRFLGSTPGSIVASHVLPG</sequence>
<dbReference type="InterPro" id="IPR009057">
    <property type="entry name" value="Homeodomain-like_sf"/>
</dbReference>
<evidence type="ECO:0000256" key="2">
    <source>
        <dbReference type="ARBA" id="ARBA00023125"/>
    </source>
</evidence>
<reference evidence="6" key="1">
    <citation type="submission" date="2018-12" db="EMBL/GenBank/DDBJ databases">
        <title>Tengunoibacter tsumagoiensis gen. nov., sp. nov., Dictyobacter kobayashii sp. nov., D. alpinus sp. nov., and D. joshuensis sp. nov. and description of Dictyobacteraceae fam. nov. within the order Ktedonobacterales isolated from Tengu-no-mugimeshi.</title>
        <authorList>
            <person name="Wang C.M."/>
            <person name="Zheng Y."/>
            <person name="Sakai Y."/>
            <person name="Toyoda A."/>
            <person name="Minakuchi Y."/>
            <person name="Abe K."/>
            <person name="Yokota A."/>
            <person name="Yabe S."/>
        </authorList>
    </citation>
    <scope>NUCLEOTIDE SEQUENCE [LARGE SCALE GENOMIC DNA]</scope>
    <source>
        <strain evidence="6">Uno16</strain>
    </source>
</reference>